<evidence type="ECO:0008006" key="4">
    <source>
        <dbReference type="Google" id="ProtNLM"/>
    </source>
</evidence>
<comment type="caution">
    <text evidence="2">The sequence shown here is derived from an EMBL/GenBank/DDBJ whole genome shotgun (WGS) entry which is preliminary data.</text>
</comment>
<keyword evidence="1" id="KW-0732">Signal</keyword>
<feature type="signal peptide" evidence="1">
    <location>
        <begin position="1"/>
        <end position="19"/>
    </location>
</feature>
<name>A0A8H8DG77_9FUNG</name>
<dbReference type="Proteomes" id="UP000673691">
    <property type="component" value="Unassembled WGS sequence"/>
</dbReference>
<evidence type="ECO:0000313" key="2">
    <source>
        <dbReference type="EMBL" id="KAG5457295.1"/>
    </source>
</evidence>
<protein>
    <recommendedName>
        <fullName evidence="4">Exocyst complex component Sec10</fullName>
    </recommendedName>
</protein>
<feature type="non-terminal residue" evidence="2">
    <location>
        <position position="1"/>
    </location>
</feature>
<dbReference type="AlphaFoldDB" id="A0A8H8DG77"/>
<dbReference type="EMBL" id="JAEFCI010010306">
    <property type="protein sequence ID" value="KAG5457295.1"/>
    <property type="molecule type" value="Genomic_DNA"/>
</dbReference>
<gene>
    <name evidence="2" type="ORF">BJ554DRAFT_2734</name>
</gene>
<reference evidence="2 3" key="1">
    <citation type="journal article" name="Sci. Rep.">
        <title>Genome-scale phylogenetic analyses confirm Olpidium as the closest living zoosporic fungus to the non-flagellated, terrestrial fungi.</title>
        <authorList>
            <person name="Chang Y."/>
            <person name="Rochon D."/>
            <person name="Sekimoto S."/>
            <person name="Wang Y."/>
            <person name="Chovatia M."/>
            <person name="Sandor L."/>
            <person name="Salamov A."/>
            <person name="Grigoriev I.V."/>
            <person name="Stajich J.E."/>
            <person name="Spatafora J.W."/>
        </authorList>
    </citation>
    <scope>NUCLEOTIDE SEQUENCE [LARGE SCALE GENOMIC DNA]</scope>
    <source>
        <strain evidence="2">S191</strain>
    </source>
</reference>
<evidence type="ECO:0000313" key="3">
    <source>
        <dbReference type="Proteomes" id="UP000673691"/>
    </source>
</evidence>
<accession>A0A8H8DG77</accession>
<keyword evidence="3" id="KW-1185">Reference proteome</keyword>
<evidence type="ECO:0000256" key="1">
    <source>
        <dbReference type="SAM" id="SignalP"/>
    </source>
</evidence>
<proteinExistence type="predicted"/>
<sequence>REVPLSFVCFFFLYSFAFFEKLQKGGGHVRISSKTNGVPVLRGCSSQIKAVRRIKSRLQNFLSEDPMEIYEDARSMISDVSAALDRDEKRFAEASNAYEAASSRRELSAALIRRRQAKRMITLRTEMHEYLRAVTDGFIFQMEMESLGNLISKSSPGPREKFESYLRKFCIHLSDAITRGDEVIQDRSAALMIGRERGALGLRDYAEDLQIWKTKNESRRQMISVLETLLSDSPDGSPPAA</sequence>
<feature type="chain" id="PRO_5034370455" description="Exocyst complex component Sec10" evidence="1">
    <location>
        <begin position="20"/>
        <end position="241"/>
    </location>
</feature>
<organism evidence="2 3">
    <name type="scientific">Olpidium bornovanus</name>
    <dbReference type="NCBI Taxonomy" id="278681"/>
    <lineage>
        <taxon>Eukaryota</taxon>
        <taxon>Fungi</taxon>
        <taxon>Fungi incertae sedis</taxon>
        <taxon>Olpidiomycota</taxon>
        <taxon>Olpidiomycotina</taxon>
        <taxon>Olpidiomycetes</taxon>
        <taxon>Olpidiales</taxon>
        <taxon>Olpidiaceae</taxon>
        <taxon>Olpidium</taxon>
    </lineage>
</organism>